<comment type="caution">
    <text evidence="2">The sequence shown here is derived from an EMBL/GenBank/DDBJ whole genome shotgun (WGS) entry which is preliminary data.</text>
</comment>
<reference evidence="2" key="1">
    <citation type="journal article" date="2014" name="Nucleic Acids Res.">
        <title>The evolutionary dynamics of variant antigen genes in Babesia reveal a history of genomic innovation underlying host-parasite interaction.</title>
        <authorList>
            <person name="Jackson A.P."/>
            <person name="Otto T.D."/>
            <person name="Darby A."/>
            <person name="Ramaprasad A."/>
            <person name="Xia D."/>
            <person name="Echaide I.E."/>
            <person name="Farber M."/>
            <person name="Gahlot S."/>
            <person name="Gamble J."/>
            <person name="Gupta D."/>
            <person name="Gupta Y."/>
            <person name="Jackson L."/>
            <person name="Malandrin L."/>
            <person name="Malas T.B."/>
            <person name="Moussa E."/>
            <person name="Nair M."/>
            <person name="Reid A.J."/>
            <person name="Sanders M."/>
            <person name="Sharma J."/>
            <person name="Tracey A."/>
            <person name="Quail M.A."/>
            <person name="Weir W."/>
            <person name="Wastling J.M."/>
            <person name="Hall N."/>
            <person name="Willadsen P."/>
            <person name="Lingelbach K."/>
            <person name="Shiels B."/>
            <person name="Tait A."/>
            <person name="Berriman M."/>
            <person name="Allred D.R."/>
            <person name="Pain A."/>
        </authorList>
    </citation>
    <scope>NUCLEOTIDE SEQUENCE</scope>
    <source>
        <strain evidence="2">1802A</strain>
    </source>
</reference>
<feature type="chain" id="PRO_5042047333" evidence="1">
    <location>
        <begin position="18"/>
        <end position="287"/>
    </location>
</feature>
<dbReference type="Proteomes" id="UP001195914">
    <property type="component" value="Unassembled WGS sequence"/>
</dbReference>
<feature type="signal peptide" evidence="1">
    <location>
        <begin position="1"/>
        <end position="17"/>
    </location>
</feature>
<protein>
    <submittedName>
        <fullName evidence="2">Uncharacterized protein</fullName>
    </submittedName>
</protein>
<evidence type="ECO:0000256" key="1">
    <source>
        <dbReference type="SAM" id="SignalP"/>
    </source>
</evidence>
<name>A0AAD9LGR9_BABDI</name>
<reference evidence="2" key="2">
    <citation type="submission" date="2021-05" db="EMBL/GenBank/DDBJ databases">
        <authorList>
            <person name="Pain A."/>
        </authorList>
    </citation>
    <scope>NUCLEOTIDE SEQUENCE</scope>
    <source>
        <strain evidence="2">1802A</strain>
    </source>
</reference>
<evidence type="ECO:0000313" key="3">
    <source>
        <dbReference type="Proteomes" id="UP001195914"/>
    </source>
</evidence>
<dbReference type="AlphaFoldDB" id="A0AAD9LGR9"/>
<keyword evidence="1" id="KW-0732">Signal</keyword>
<evidence type="ECO:0000313" key="2">
    <source>
        <dbReference type="EMBL" id="KAK1936128.1"/>
    </source>
</evidence>
<organism evidence="2 3">
    <name type="scientific">Babesia divergens</name>
    <dbReference type="NCBI Taxonomy" id="32595"/>
    <lineage>
        <taxon>Eukaryota</taxon>
        <taxon>Sar</taxon>
        <taxon>Alveolata</taxon>
        <taxon>Apicomplexa</taxon>
        <taxon>Aconoidasida</taxon>
        <taxon>Piroplasmida</taxon>
        <taxon>Babesiidae</taxon>
        <taxon>Babesia</taxon>
    </lineage>
</organism>
<accession>A0AAD9LGR9</accession>
<proteinExistence type="predicted"/>
<sequence>MHKFCFFAIICLPLVSAAEQPEVVKYEEPAFTTIERESDIKRVLEHISRLSETGTKGGARVAAKIIAGRVHTRQEFFQQIYKTLHRSPFSGLLPRCLCKISTCSLPRCFAMCTSDKVLQEEAFDCTSCVGECIPMFMRCIFGLKFLFVALCALIQQVCAIQDTVSELKGLRTKEGNVAADAITALAEEYNYSDDVIETAYEQCKEKSSTALVPCLINALHVGKLIKDHKYDLCVYEYLTETAVECSTRCFSQYNPKCLECDHILQCVGNLIPQFIDCIRNGPSLYNP</sequence>
<gene>
    <name evidence="2" type="ORF">X943_001559</name>
</gene>
<keyword evidence="3" id="KW-1185">Reference proteome</keyword>
<dbReference type="EMBL" id="JAHBMH010000044">
    <property type="protein sequence ID" value="KAK1936128.1"/>
    <property type="molecule type" value="Genomic_DNA"/>
</dbReference>